<evidence type="ECO:0000256" key="4">
    <source>
        <dbReference type="ARBA" id="ARBA00022741"/>
    </source>
</evidence>
<comment type="caution">
    <text evidence="9">The sequence shown here is derived from an EMBL/GenBank/DDBJ whole genome shotgun (WGS) entry which is preliminary data.</text>
</comment>
<dbReference type="Pfam" id="PF00512">
    <property type="entry name" value="HisKA"/>
    <property type="match status" value="1"/>
</dbReference>
<dbReference type="GO" id="GO:0000156">
    <property type="term" value="F:phosphorelay response regulator activity"/>
    <property type="evidence" value="ECO:0007669"/>
    <property type="project" value="TreeGrafter"/>
</dbReference>
<dbReference type="SMART" id="SM00387">
    <property type="entry name" value="HATPase_c"/>
    <property type="match status" value="1"/>
</dbReference>
<dbReference type="CDD" id="cd00082">
    <property type="entry name" value="HisKA"/>
    <property type="match status" value="1"/>
</dbReference>
<dbReference type="InterPro" id="IPR003018">
    <property type="entry name" value="GAF"/>
</dbReference>
<proteinExistence type="predicted"/>
<dbReference type="InterPro" id="IPR003661">
    <property type="entry name" value="HisK_dim/P_dom"/>
</dbReference>
<evidence type="ECO:0000256" key="1">
    <source>
        <dbReference type="ARBA" id="ARBA00000085"/>
    </source>
</evidence>
<dbReference type="SUPFAM" id="SSF47384">
    <property type="entry name" value="Homodimeric domain of signal transducing histidine kinase"/>
    <property type="match status" value="1"/>
</dbReference>
<dbReference type="SUPFAM" id="SSF55874">
    <property type="entry name" value="ATPase domain of HSP90 chaperone/DNA topoisomerase II/histidine kinase"/>
    <property type="match status" value="1"/>
</dbReference>
<evidence type="ECO:0000313" key="9">
    <source>
        <dbReference type="EMBL" id="GGC53596.1"/>
    </source>
</evidence>
<protein>
    <recommendedName>
        <fullName evidence="2">histidine kinase</fullName>
        <ecNumber evidence="2">2.7.13.3</ecNumber>
    </recommendedName>
</protein>
<keyword evidence="4" id="KW-0547">Nucleotide-binding</keyword>
<dbReference type="Pfam" id="PF02518">
    <property type="entry name" value="HATPase_c"/>
    <property type="match status" value="1"/>
</dbReference>
<dbReference type="Proteomes" id="UP000651668">
    <property type="component" value="Unassembled WGS sequence"/>
</dbReference>
<reference evidence="9" key="2">
    <citation type="submission" date="2020-09" db="EMBL/GenBank/DDBJ databases">
        <authorList>
            <person name="Sun Q."/>
            <person name="Zhou Y."/>
        </authorList>
    </citation>
    <scope>NUCLEOTIDE SEQUENCE</scope>
    <source>
        <strain evidence="9">CGMCC 1.15343</strain>
    </source>
</reference>
<dbReference type="CDD" id="cd00075">
    <property type="entry name" value="HATPase"/>
    <property type="match status" value="1"/>
</dbReference>
<feature type="domain" description="Histidine kinase" evidence="8">
    <location>
        <begin position="150"/>
        <end position="359"/>
    </location>
</feature>
<dbReference type="PANTHER" id="PTHR42878">
    <property type="entry name" value="TWO-COMPONENT HISTIDINE KINASE"/>
    <property type="match status" value="1"/>
</dbReference>
<reference evidence="9" key="1">
    <citation type="journal article" date="2014" name="Int. J. Syst. Evol. Microbiol.">
        <title>Complete genome sequence of Corynebacterium casei LMG S-19264T (=DSM 44701T), isolated from a smear-ripened cheese.</title>
        <authorList>
            <consortium name="US DOE Joint Genome Institute (JGI-PGF)"/>
            <person name="Walter F."/>
            <person name="Albersmeier A."/>
            <person name="Kalinowski J."/>
            <person name="Ruckert C."/>
        </authorList>
    </citation>
    <scope>NUCLEOTIDE SEQUENCE</scope>
    <source>
        <strain evidence="9">CGMCC 1.15343</strain>
    </source>
</reference>
<keyword evidence="3" id="KW-0808">Transferase</keyword>
<dbReference type="InterPro" id="IPR050351">
    <property type="entry name" value="BphY/WalK/GraS-like"/>
</dbReference>
<dbReference type="PANTHER" id="PTHR42878:SF7">
    <property type="entry name" value="SENSOR HISTIDINE KINASE GLRK"/>
    <property type="match status" value="1"/>
</dbReference>
<dbReference type="EMBL" id="BMIL01000001">
    <property type="protein sequence ID" value="GGC53596.1"/>
    <property type="molecule type" value="Genomic_DNA"/>
</dbReference>
<evidence type="ECO:0000256" key="6">
    <source>
        <dbReference type="ARBA" id="ARBA00022840"/>
    </source>
</evidence>
<dbReference type="InterPro" id="IPR036097">
    <property type="entry name" value="HisK_dim/P_sf"/>
</dbReference>
<keyword evidence="7" id="KW-0902">Two-component regulatory system</keyword>
<dbReference type="AlphaFoldDB" id="A0A916TZU6"/>
<name>A0A916TZU6_9SPHI</name>
<evidence type="ECO:0000256" key="5">
    <source>
        <dbReference type="ARBA" id="ARBA00022777"/>
    </source>
</evidence>
<organism evidence="9 10">
    <name type="scientific">Pedobacter quisquiliarum</name>
    <dbReference type="NCBI Taxonomy" id="1834438"/>
    <lineage>
        <taxon>Bacteria</taxon>
        <taxon>Pseudomonadati</taxon>
        <taxon>Bacteroidota</taxon>
        <taxon>Sphingobacteriia</taxon>
        <taxon>Sphingobacteriales</taxon>
        <taxon>Sphingobacteriaceae</taxon>
        <taxon>Pedobacter</taxon>
    </lineage>
</organism>
<sequence length="359" mass="39671">MGFAAVARVTSEQWIACSIHDEINFGLQPGGELALETTICNEIRQTDAPIIINDVSEDPMFCDHHTPKLYGFRSYISIPIYRKEGGFFGTLCAIDPKPASFDRSHVLEMFKLYADLISFYLSAIQQVDSSQQELADERKTAELRDQFIAILGHDLRNPLGAISSSAQLLVKMLTEEKLLKLARIIKNSAFRMNGLIENVLDFARGRLGEGIMLELKEENVDEALKQVVTELQTSSPDADINFRSNLAEPVNCDIRRISQLFSNLLGNALTHGDKSAAIEVNATSADGVFELAVSNKATKIPEATLKQLFQPFSRGKIKKEQQGLGLGLYIASEIANAHGGTLTVNSTEDQITFTFRLQS</sequence>
<gene>
    <name evidence="9" type="ORF">GCM10011387_03930</name>
</gene>
<evidence type="ECO:0000259" key="8">
    <source>
        <dbReference type="PROSITE" id="PS50109"/>
    </source>
</evidence>
<dbReference type="InterPro" id="IPR005467">
    <property type="entry name" value="His_kinase_dom"/>
</dbReference>
<dbReference type="InterPro" id="IPR003594">
    <property type="entry name" value="HATPase_dom"/>
</dbReference>
<dbReference type="GO" id="GO:0030295">
    <property type="term" value="F:protein kinase activator activity"/>
    <property type="evidence" value="ECO:0007669"/>
    <property type="project" value="TreeGrafter"/>
</dbReference>
<comment type="catalytic activity">
    <reaction evidence="1">
        <text>ATP + protein L-histidine = ADP + protein N-phospho-L-histidine.</text>
        <dbReference type="EC" id="2.7.13.3"/>
    </reaction>
</comment>
<dbReference type="GO" id="GO:0005524">
    <property type="term" value="F:ATP binding"/>
    <property type="evidence" value="ECO:0007669"/>
    <property type="project" value="UniProtKB-KW"/>
</dbReference>
<keyword evidence="10" id="KW-1185">Reference proteome</keyword>
<dbReference type="Gene3D" id="1.10.287.130">
    <property type="match status" value="1"/>
</dbReference>
<dbReference type="Gene3D" id="3.30.565.10">
    <property type="entry name" value="Histidine kinase-like ATPase, C-terminal domain"/>
    <property type="match status" value="1"/>
</dbReference>
<dbReference type="PROSITE" id="PS50109">
    <property type="entry name" value="HIS_KIN"/>
    <property type="match status" value="1"/>
</dbReference>
<keyword evidence="6" id="KW-0067">ATP-binding</keyword>
<dbReference type="InterPro" id="IPR036890">
    <property type="entry name" value="HATPase_C_sf"/>
</dbReference>
<dbReference type="GO" id="GO:0007234">
    <property type="term" value="P:osmosensory signaling via phosphorelay pathway"/>
    <property type="evidence" value="ECO:0007669"/>
    <property type="project" value="TreeGrafter"/>
</dbReference>
<dbReference type="Gene3D" id="3.30.450.40">
    <property type="match status" value="1"/>
</dbReference>
<dbReference type="SMART" id="SM00388">
    <property type="entry name" value="HisKA"/>
    <property type="match status" value="1"/>
</dbReference>
<accession>A0A916TZU6</accession>
<evidence type="ECO:0000256" key="7">
    <source>
        <dbReference type="ARBA" id="ARBA00023012"/>
    </source>
</evidence>
<evidence type="ECO:0000256" key="2">
    <source>
        <dbReference type="ARBA" id="ARBA00012438"/>
    </source>
</evidence>
<keyword evidence="5 9" id="KW-0418">Kinase</keyword>
<dbReference type="SUPFAM" id="SSF55781">
    <property type="entry name" value="GAF domain-like"/>
    <property type="match status" value="1"/>
</dbReference>
<dbReference type="GO" id="GO:0000155">
    <property type="term" value="F:phosphorelay sensor kinase activity"/>
    <property type="evidence" value="ECO:0007669"/>
    <property type="project" value="InterPro"/>
</dbReference>
<dbReference type="Pfam" id="PF01590">
    <property type="entry name" value="GAF"/>
    <property type="match status" value="1"/>
</dbReference>
<dbReference type="EC" id="2.7.13.3" evidence="2"/>
<dbReference type="InterPro" id="IPR029016">
    <property type="entry name" value="GAF-like_dom_sf"/>
</dbReference>
<evidence type="ECO:0000256" key="3">
    <source>
        <dbReference type="ARBA" id="ARBA00022679"/>
    </source>
</evidence>
<evidence type="ECO:0000313" key="10">
    <source>
        <dbReference type="Proteomes" id="UP000651668"/>
    </source>
</evidence>